<evidence type="ECO:0000313" key="3">
    <source>
        <dbReference type="Proteomes" id="UP001430306"/>
    </source>
</evidence>
<comment type="caution">
    <text evidence="2">The sequence shown here is derived from an EMBL/GenBank/DDBJ whole genome shotgun (WGS) entry which is preliminary data.</text>
</comment>
<keyword evidence="1" id="KW-0732">Signal</keyword>
<accession>A0ABS8NPD0</accession>
<dbReference type="EMBL" id="JAJKFW010000064">
    <property type="protein sequence ID" value="MCC9645234.1"/>
    <property type="molecule type" value="Genomic_DNA"/>
</dbReference>
<name>A0ABS8NPD0_9BACT</name>
<dbReference type="Proteomes" id="UP001430306">
    <property type="component" value="Unassembled WGS sequence"/>
</dbReference>
<feature type="chain" id="PRO_5046740498" evidence="1">
    <location>
        <begin position="21"/>
        <end position="112"/>
    </location>
</feature>
<keyword evidence="3" id="KW-1185">Reference proteome</keyword>
<evidence type="ECO:0000256" key="1">
    <source>
        <dbReference type="SAM" id="SignalP"/>
    </source>
</evidence>
<organism evidence="2 3">
    <name type="scientific">Rhodopirellula halodulae</name>
    <dbReference type="NCBI Taxonomy" id="2894198"/>
    <lineage>
        <taxon>Bacteria</taxon>
        <taxon>Pseudomonadati</taxon>
        <taxon>Planctomycetota</taxon>
        <taxon>Planctomycetia</taxon>
        <taxon>Pirellulales</taxon>
        <taxon>Pirellulaceae</taxon>
        <taxon>Rhodopirellula</taxon>
    </lineage>
</organism>
<dbReference type="RefSeq" id="WP_230276868.1">
    <property type="nucleotide sequence ID" value="NZ_JAJKFW010000064.1"/>
</dbReference>
<protein>
    <submittedName>
        <fullName evidence="2">Uncharacterized protein</fullName>
    </submittedName>
</protein>
<proteinExistence type="predicted"/>
<gene>
    <name evidence="2" type="ORF">LOC71_23395</name>
</gene>
<evidence type="ECO:0000313" key="2">
    <source>
        <dbReference type="EMBL" id="MCC9645234.1"/>
    </source>
</evidence>
<sequence length="112" mass="12576">MRQKVAVALLALLVVASVVATGPRVSAEVEEPARPMILRVYPTSHLPVWNGKQEWRPNLLMELMQIKITPDRWEALGGKATMAPYPHTQSIVITADEEMHDQIVELLNRLAK</sequence>
<reference evidence="2" key="1">
    <citation type="submission" date="2021-11" db="EMBL/GenBank/DDBJ databases">
        <title>Genome sequence.</title>
        <authorList>
            <person name="Sun Q."/>
        </authorList>
    </citation>
    <scope>NUCLEOTIDE SEQUENCE</scope>
    <source>
        <strain evidence="2">JC740</strain>
    </source>
</reference>
<feature type="signal peptide" evidence="1">
    <location>
        <begin position="1"/>
        <end position="20"/>
    </location>
</feature>